<dbReference type="AlphaFoldDB" id="A0A6N7KTJ9"/>
<sequence length="78" mass="9028">MNPVDFEAFLDLLQEEFGLVPEGLEKETELAVIPGWDSLFLLQLVALLERRQKRNLPIRAMIEARTLGRLHELVTEVR</sequence>
<evidence type="ECO:0000313" key="2">
    <source>
        <dbReference type="EMBL" id="MQS14906.1"/>
    </source>
</evidence>
<feature type="domain" description="Carrier" evidence="1">
    <location>
        <begin position="8"/>
        <end position="71"/>
    </location>
</feature>
<dbReference type="EMBL" id="WBOF01000001">
    <property type="protein sequence ID" value="MQS14906.1"/>
    <property type="molecule type" value="Genomic_DNA"/>
</dbReference>
<evidence type="ECO:0000313" key="3">
    <source>
        <dbReference type="Proteomes" id="UP000450000"/>
    </source>
</evidence>
<dbReference type="OrthoDB" id="4257495at2"/>
<comment type="caution">
    <text evidence="2">The sequence shown here is derived from an EMBL/GenBank/DDBJ whole genome shotgun (WGS) entry which is preliminary data.</text>
</comment>
<evidence type="ECO:0000259" key="1">
    <source>
        <dbReference type="Pfam" id="PF00550"/>
    </source>
</evidence>
<protein>
    <submittedName>
        <fullName evidence="2">Acyl carrier protein</fullName>
    </submittedName>
</protein>
<name>A0A6N7KTJ9_9ACTN</name>
<dbReference type="Proteomes" id="UP000450000">
    <property type="component" value="Unassembled WGS sequence"/>
</dbReference>
<dbReference type="Pfam" id="PF00550">
    <property type="entry name" value="PP-binding"/>
    <property type="match status" value="1"/>
</dbReference>
<dbReference type="RefSeq" id="WP_153464143.1">
    <property type="nucleotide sequence ID" value="NZ_WBOF01000001.1"/>
</dbReference>
<dbReference type="SUPFAM" id="SSF47336">
    <property type="entry name" value="ACP-like"/>
    <property type="match status" value="1"/>
</dbReference>
<dbReference type="InterPro" id="IPR036736">
    <property type="entry name" value="ACP-like_sf"/>
</dbReference>
<proteinExistence type="predicted"/>
<organism evidence="2 3">
    <name type="scientific">Streptomyces kaniharaensis</name>
    <dbReference type="NCBI Taxonomy" id="212423"/>
    <lineage>
        <taxon>Bacteria</taxon>
        <taxon>Bacillati</taxon>
        <taxon>Actinomycetota</taxon>
        <taxon>Actinomycetes</taxon>
        <taxon>Kitasatosporales</taxon>
        <taxon>Streptomycetaceae</taxon>
        <taxon>Streptomyces</taxon>
    </lineage>
</organism>
<dbReference type="Gene3D" id="1.10.1200.10">
    <property type="entry name" value="ACP-like"/>
    <property type="match status" value="1"/>
</dbReference>
<gene>
    <name evidence="2" type="ORF">F7Q99_22240</name>
</gene>
<dbReference type="InterPro" id="IPR009081">
    <property type="entry name" value="PP-bd_ACP"/>
</dbReference>
<reference evidence="2 3" key="1">
    <citation type="submission" date="2019-09" db="EMBL/GenBank/DDBJ databases">
        <title>Genome Sequences of Streptomyces kaniharaensis ATCC 21070.</title>
        <authorList>
            <person name="Zhu W."/>
            <person name="De Crecy-Lagard V."/>
            <person name="Richards N.G."/>
        </authorList>
    </citation>
    <scope>NUCLEOTIDE SEQUENCE [LARGE SCALE GENOMIC DNA]</scope>
    <source>
        <strain evidence="2 3">SF-557</strain>
    </source>
</reference>
<accession>A0A6N7KTJ9</accession>
<keyword evidence="3" id="KW-1185">Reference proteome</keyword>